<accession>W5QTE0</accession>
<reference evidence="1" key="1">
    <citation type="journal article" date="2014" name="J. Ind. Microbiol. Biotechnol.">
        <title>Analysis of the bovine rumen microbiome reveals a diversity of Sus-like polysaccharide utilization loci from the bacterial phylum Bacteroidetes.</title>
        <authorList>
            <person name="Rosewarne C.P."/>
            <person name="Pope P.B."/>
            <person name="Cheung J.L."/>
            <person name="Morrison M."/>
        </authorList>
    </citation>
    <scope>NUCLEOTIDE SEQUENCE</scope>
    <source>
        <strain evidence="1">Sc00028</strain>
    </source>
</reference>
<proteinExistence type="predicted"/>
<evidence type="ECO:0000313" key="1">
    <source>
        <dbReference type="EMBL" id="AGH13988.1"/>
    </source>
</evidence>
<name>W5QTE0_9BACT</name>
<organism evidence="1">
    <name type="scientific">Prevotella sp. Sc00028</name>
    <dbReference type="NCBI Taxonomy" id="1231728"/>
    <lineage>
        <taxon>Bacteria</taxon>
        <taxon>Pseudomonadati</taxon>
        <taxon>Bacteroidota</taxon>
        <taxon>Bacteroidia</taxon>
        <taxon>Bacteroidales</taxon>
        <taxon>Prevotellaceae</taxon>
        <taxon>Prevotella</taxon>
    </lineage>
</organism>
<dbReference type="EMBL" id="JX424620">
    <property type="protein sequence ID" value="AGH13988.1"/>
    <property type="molecule type" value="Genomic_DNA"/>
</dbReference>
<dbReference type="AlphaFoldDB" id="W5QTE0"/>
<sequence>MAKKENKPVNPFFSKSGGDISLAESVMSVVADSPAHAEPLEGTVNSGNEGNYSKAREWKKFMTLLDDYTGVKGQGAAVWIPTEVKKQIELIRANAKANIPIRAIAAAMIMAFIAEHRRELQGL</sequence>
<protein>
    <submittedName>
        <fullName evidence="1">Uncharacterized protein</fullName>
    </submittedName>
</protein>